<dbReference type="FunFam" id="3.30.230.10:FF:000003">
    <property type="entry name" value="Elongation factor G"/>
    <property type="match status" value="1"/>
</dbReference>
<keyword evidence="2" id="KW-0342">GTP-binding</keyword>
<dbReference type="SMART" id="SM00889">
    <property type="entry name" value="EFG_IV"/>
    <property type="match status" value="1"/>
</dbReference>
<dbReference type="InterPro" id="IPR005517">
    <property type="entry name" value="Transl_elong_EFG/EF2_IV"/>
</dbReference>
<dbReference type="Gene3D" id="2.40.30.10">
    <property type="entry name" value="Translation factors"/>
    <property type="match status" value="1"/>
</dbReference>
<dbReference type="Pfam" id="PF22042">
    <property type="entry name" value="EF-G_D2"/>
    <property type="match status" value="1"/>
</dbReference>
<dbReference type="SUPFAM" id="SSF54211">
    <property type="entry name" value="Ribosomal protein S5 domain 2-like"/>
    <property type="match status" value="1"/>
</dbReference>
<dbReference type="Proteomes" id="UP000095350">
    <property type="component" value="Unassembled WGS sequence"/>
</dbReference>
<dbReference type="Gene3D" id="3.30.70.870">
    <property type="entry name" value="Elongation Factor G (Translational Gtpase), domain 3"/>
    <property type="match status" value="1"/>
</dbReference>
<dbReference type="SUPFAM" id="SSF50447">
    <property type="entry name" value="Translation proteins"/>
    <property type="match status" value="1"/>
</dbReference>
<dbReference type="InterPro" id="IPR009000">
    <property type="entry name" value="Transl_B-barrel_sf"/>
</dbReference>
<dbReference type="InterPro" id="IPR035647">
    <property type="entry name" value="EFG_III/V"/>
</dbReference>
<gene>
    <name evidence="4" type="primary">fusA_1</name>
    <name evidence="4" type="ORF">ERS852572_00298</name>
</gene>
<dbReference type="InterPro" id="IPR020568">
    <property type="entry name" value="Ribosomal_Su5_D2-typ_SF"/>
</dbReference>
<dbReference type="InterPro" id="IPR035649">
    <property type="entry name" value="EFG_V"/>
</dbReference>
<dbReference type="GO" id="GO:0003924">
    <property type="term" value="F:GTPase activity"/>
    <property type="evidence" value="ECO:0007669"/>
    <property type="project" value="InterPro"/>
</dbReference>
<dbReference type="InterPro" id="IPR000795">
    <property type="entry name" value="T_Tr_GTP-bd_dom"/>
</dbReference>
<accession>A0A173RBF2</accession>
<dbReference type="OrthoDB" id="9801472at2"/>
<dbReference type="Gene3D" id="3.40.50.300">
    <property type="entry name" value="P-loop containing nucleotide triphosphate hydrolases"/>
    <property type="match status" value="1"/>
</dbReference>
<keyword evidence="4" id="KW-0251">Elongation factor</keyword>
<evidence type="ECO:0000259" key="3">
    <source>
        <dbReference type="PROSITE" id="PS51722"/>
    </source>
</evidence>
<protein>
    <submittedName>
        <fullName evidence="4">Elongation factor G</fullName>
    </submittedName>
</protein>
<dbReference type="PANTHER" id="PTHR43261:SF6">
    <property type="entry name" value="ELONGATION FACTOR G-LIKE PROTEIN"/>
    <property type="match status" value="1"/>
</dbReference>
<evidence type="ECO:0000313" key="4">
    <source>
        <dbReference type="EMBL" id="CUM75191.1"/>
    </source>
</evidence>
<dbReference type="SUPFAM" id="SSF52540">
    <property type="entry name" value="P-loop containing nucleoside triphosphate hydrolases"/>
    <property type="match status" value="1"/>
</dbReference>
<dbReference type="PROSITE" id="PS51722">
    <property type="entry name" value="G_TR_2"/>
    <property type="match status" value="1"/>
</dbReference>
<dbReference type="InterPro" id="IPR027417">
    <property type="entry name" value="P-loop_NTPase"/>
</dbReference>
<reference evidence="4 5" key="1">
    <citation type="submission" date="2015-09" db="EMBL/GenBank/DDBJ databases">
        <authorList>
            <consortium name="Pathogen Informatics"/>
        </authorList>
    </citation>
    <scope>NUCLEOTIDE SEQUENCE [LARGE SCALE GENOMIC DNA]</scope>
    <source>
        <strain evidence="4 5">2789STDY5834960</strain>
    </source>
</reference>
<evidence type="ECO:0000256" key="1">
    <source>
        <dbReference type="ARBA" id="ARBA00022741"/>
    </source>
</evidence>
<dbReference type="STRING" id="166486.ERS852572_00298"/>
<dbReference type="Pfam" id="PF14492">
    <property type="entry name" value="EFG_III"/>
    <property type="match status" value="1"/>
</dbReference>
<dbReference type="InterPro" id="IPR047872">
    <property type="entry name" value="EFG_IV"/>
</dbReference>
<name>A0A173RBF2_9FIRM</name>
<feature type="domain" description="Tr-type G" evidence="3">
    <location>
        <begin position="7"/>
        <end position="279"/>
    </location>
</feature>
<evidence type="ECO:0000313" key="5">
    <source>
        <dbReference type="Proteomes" id="UP000095350"/>
    </source>
</evidence>
<dbReference type="SUPFAM" id="SSF54980">
    <property type="entry name" value="EF-G C-terminal domain-like"/>
    <property type="match status" value="2"/>
</dbReference>
<dbReference type="Pfam" id="PF03764">
    <property type="entry name" value="EFG_IV"/>
    <property type="match status" value="1"/>
</dbReference>
<organism evidence="4 5">
    <name type="scientific">Roseburia intestinalis</name>
    <dbReference type="NCBI Taxonomy" id="166486"/>
    <lineage>
        <taxon>Bacteria</taxon>
        <taxon>Bacillati</taxon>
        <taxon>Bacillota</taxon>
        <taxon>Clostridia</taxon>
        <taxon>Lachnospirales</taxon>
        <taxon>Lachnospiraceae</taxon>
        <taxon>Roseburia</taxon>
    </lineage>
</organism>
<dbReference type="FunFam" id="3.30.70.240:FF:000001">
    <property type="entry name" value="Elongation factor G"/>
    <property type="match status" value="1"/>
</dbReference>
<keyword evidence="1" id="KW-0547">Nucleotide-binding</keyword>
<dbReference type="Pfam" id="PF00009">
    <property type="entry name" value="GTP_EFTU"/>
    <property type="match status" value="1"/>
</dbReference>
<dbReference type="NCBIfam" id="NF009381">
    <property type="entry name" value="PRK12740.1-5"/>
    <property type="match status" value="1"/>
</dbReference>
<evidence type="ECO:0000256" key="2">
    <source>
        <dbReference type="ARBA" id="ARBA00023134"/>
    </source>
</evidence>
<dbReference type="PANTHER" id="PTHR43261">
    <property type="entry name" value="TRANSLATION ELONGATION FACTOR G-RELATED"/>
    <property type="match status" value="1"/>
</dbReference>
<dbReference type="InterPro" id="IPR041095">
    <property type="entry name" value="EFG_II"/>
</dbReference>
<dbReference type="InterPro" id="IPR014721">
    <property type="entry name" value="Ribsml_uS5_D2-typ_fold_subgr"/>
</dbReference>
<dbReference type="NCBIfam" id="TIGR00231">
    <property type="entry name" value="small_GTP"/>
    <property type="match status" value="1"/>
</dbReference>
<dbReference type="GO" id="GO:0032790">
    <property type="term" value="P:ribosome disassembly"/>
    <property type="evidence" value="ECO:0007669"/>
    <property type="project" value="TreeGrafter"/>
</dbReference>
<dbReference type="GO" id="GO:0003746">
    <property type="term" value="F:translation elongation factor activity"/>
    <property type="evidence" value="ECO:0007669"/>
    <property type="project" value="UniProtKB-KW"/>
</dbReference>
<dbReference type="Pfam" id="PF00679">
    <property type="entry name" value="EFG_C"/>
    <property type="match status" value="1"/>
</dbReference>
<dbReference type="SMART" id="SM00838">
    <property type="entry name" value="EFG_C"/>
    <property type="match status" value="1"/>
</dbReference>
<dbReference type="RefSeq" id="WP_055193135.1">
    <property type="nucleotide sequence ID" value="NZ_CABIYH010000002.1"/>
</dbReference>
<dbReference type="CDD" id="cd04170">
    <property type="entry name" value="EF-G_bact"/>
    <property type="match status" value="1"/>
</dbReference>
<proteinExistence type="predicted"/>
<dbReference type="InterPro" id="IPR000640">
    <property type="entry name" value="EFG_V-like"/>
</dbReference>
<dbReference type="GO" id="GO:0005525">
    <property type="term" value="F:GTP binding"/>
    <property type="evidence" value="ECO:0007669"/>
    <property type="project" value="UniProtKB-KW"/>
</dbReference>
<dbReference type="InterPro" id="IPR053905">
    <property type="entry name" value="EF-G-like_DII"/>
</dbReference>
<dbReference type="Gene3D" id="3.30.70.240">
    <property type="match status" value="1"/>
</dbReference>
<dbReference type="EMBL" id="CYXZ01000002">
    <property type="protein sequence ID" value="CUM75191.1"/>
    <property type="molecule type" value="Genomic_DNA"/>
</dbReference>
<dbReference type="Gene3D" id="3.30.230.10">
    <property type="match status" value="1"/>
</dbReference>
<dbReference type="CDD" id="cd01434">
    <property type="entry name" value="EFG_mtEFG1_IV"/>
    <property type="match status" value="1"/>
</dbReference>
<dbReference type="PaxDb" id="166486-ERS852572_00298"/>
<dbReference type="InterPro" id="IPR005225">
    <property type="entry name" value="Small_GTP-bd"/>
</dbReference>
<keyword evidence="4" id="KW-0648">Protein biosynthesis</keyword>
<dbReference type="AlphaFoldDB" id="A0A173RBF2"/>
<dbReference type="CDD" id="cd03713">
    <property type="entry name" value="EFG_mtEFG_C"/>
    <property type="match status" value="1"/>
</dbReference>
<sequence length="697" mass="77635">MNVYTTDKIRNVVLLGHGGCGKTSLAEAMAYLAGMTTRMGKVTDGNTISDYDKEEIKRHFSINTTVIPIVWGDTKINILDTPGYFDFVGEVEEAVSAADAAIIVVSGKAGIEVGTKKAWELCETYKLPRMVFVTDMDIDEASYRQVVEDLQQLYGKRIAPFHLPIRENGQFVGYVNVLQQRAKRWKDNGEVEKVEVPEYSKENLGICREALMEAVAETSEEFMDRYFGGEEFSEDEIRQALRVNVSDGSIVPVLMGSNILARGMYTLMVDIVKYLPSPEKRSCTGINAKSNEVYNADYDFAKPKSAYIFKTIADPFIGKYSLIKVNSGVIKTDDLLYNQHKDTEEKIGKIYVLCGNKPEEVKELHAGDIGALAKLTKAATTDSLSTKANPILYIRTQISTPYTYKRYKAVNKGDEDKISQALQKLMLEDLTLKTVNDSENGQTLLYGMGDQHLDVVASKLLERYKVQIELKKPKVAFRETIRKKADVEYKYKKQSGGHGQYGHVKMTFEPSGDLETPYVFEQCVVGGAVPKNFFPAVEKGIQEGVVKGPMAAYPVVGVKAVLYDGSYHPVDSSEMAFKVAALQAFKKGIMEASPILLEPIASLKVVVPDKYTGDIMGDLNKRRGRVLGMNPTEHGYQEIVADIPYMELYGYNTDLRSMTGGSGTFSYEFARYEQTPSDIQEKEIAERAGKLDNTDNS</sequence>